<reference evidence="1 2" key="1">
    <citation type="submission" date="2019-04" db="EMBL/GenBank/DDBJ databases">
        <title>Cohnella sp. nov., isolated from soil.</title>
        <authorList>
            <person name="Kim W."/>
        </authorList>
    </citation>
    <scope>NUCLEOTIDE SEQUENCE [LARGE SCALE GENOMIC DNA]</scope>
    <source>
        <strain evidence="1 2">CAU 1483</strain>
    </source>
</reference>
<sequence>MFDPTVFDNLKVGFENHLYDLDNLAGQIRITGRTDRLELSVMGREFAVLFALTGNDGIQAEIRLVAPLKELAAEILEIPGKTPGCELSVRFLLEVEDPASQCEQIRQVVERIWQPDIPPVQTLSFVYGTEPAVYRNTVEIRFARQIDEEQMGDIPELVRHVLLTLTELGPMTQNRQG</sequence>
<gene>
    <name evidence="1" type="ORF">E5161_09305</name>
</gene>
<dbReference type="AlphaFoldDB" id="A0A4U0FBI5"/>
<keyword evidence="2" id="KW-1185">Reference proteome</keyword>
<comment type="caution">
    <text evidence="1">The sequence shown here is derived from an EMBL/GenBank/DDBJ whole genome shotgun (WGS) entry which is preliminary data.</text>
</comment>
<dbReference type="OrthoDB" id="2964978at2"/>
<proteinExistence type="predicted"/>
<name>A0A4U0FBI5_9BACL</name>
<evidence type="ECO:0000313" key="2">
    <source>
        <dbReference type="Proteomes" id="UP000309673"/>
    </source>
</evidence>
<protein>
    <submittedName>
        <fullName evidence="1">Uncharacterized protein</fullName>
    </submittedName>
</protein>
<evidence type="ECO:0000313" key="1">
    <source>
        <dbReference type="EMBL" id="TJY42196.1"/>
    </source>
</evidence>
<dbReference type="Proteomes" id="UP000309673">
    <property type="component" value="Unassembled WGS sequence"/>
</dbReference>
<accession>A0A4U0FBI5</accession>
<organism evidence="1 2">
    <name type="scientific">Cohnella pontilimi</name>
    <dbReference type="NCBI Taxonomy" id="2564100"/>
    <lineage>
        <taxon>Bacteria</taxon>
        <taxon>Bacillati</taxon>
        <taxon>Bacillota</taxon>
        <taxon>Bacilli</taxon>
        <taxon>Bacillales</taxon>
        <taxon>Paenibacillaceae</taxon>
        <taxon>Cohnella</taxon>
    </lineage>
</organism>
<dbReference type="EMBL" id="SUPK01000004">
    <property type="protein sequence ID" value="TJY42196.1"/>
    <property type="molecule type" value="Genomic_DNA"/>
</dbReference>
<dbReference type="RefSeq" id="WP_136777451.1">
    <property type="nucleotide sequence ID" value="NZ_SUPK01000004.1"/>
</dbReference>